<dbReference type="Gene3D" id="1.25.40.20">
    <property type="entry name" value="Ankyrin repeat-containing domain"/>
    <property type="match status" value="1"/>
</dbReference>
<evidence type="ECO:0000313" key="2">
    <source>
        <dbReference type="Proteomes" id="UP000806378"/>
    </source>
</evidence>
<dbReference type="OrthoDB" id="1925304at2759"/>
<dbReference type="Proteomes" id="UP000806378">
    <property type="component" value="Unassembled WGS sequence"/>
</dbReference>
<gene>
    <name evidence="1" type="ORF">BT93_L2093</name>
</gene>
<dbReference type="Gramene" id="rna-gnl|WGS:JABURB|Cocit.L2093.1">
    <property type="protein sequence ID" value="cds-KAF7848325.1"/>
    <property type="gene ID" value="gene-BT93_L2093"/>
</dbReference>
<evidence type="ECO:0000313" key="1">
    <source>
        <dbReference type="EMBL" id="KAF7848325.1"/>
    </source>
</evidence>
<keyword evidence="2" id="KW-1185">Reference proteome</keyword>
<dbReference type="EMBL" id="MU090179">
    <property type="protein sequence ID" value="KAF7848325.1"/>
    <property type="molecule type" value="Genomic_DNA"/>
</dbReference>
<protein>
    <recommendedName>
        <fullName evidence="3">Ankyrin repeat protein</fullName>
    </recommendedName>
</protein>
<reference evidence="1" key="1">
    <citation type="submission" date="2020-05" db="EMBL/GenBank/DDBJ databases">
        <title>WGS assembly of Corymbia citriodora subspecies variegata.</title>
        <authorList>
            <person name="Barry K."/>
            <person name="Hundley H."/>
            <person name="Shu S."/>
            <person name="Jenkins J."/>
            <person name="Grimwood J."/>
            <person name="Baten A."/>
        </authorList>
    </citation>
    <scope>NUCLEOTIDE SEQUENCE</scope>
    <source>
        <strain evidence="1">CV2-018</strain>
    </source>
</reference>
<accession>A0A8T0CR14</accession>
<proteinExistence type="predicted"/>
<dbReference type="SUPFAM" id="SSF48403">
    <property type="entry name" value="Ankyrin repeat"/>
    <property type="match status" value="1"/>
</dbReference>
<comment type="caution">
    <text evidence="1">The sequence shown here is derived from an EMBL/GenBank/DDBJ whole genome shotgun (WGS) entry which is preliminary data.</text>
</comment>
<sequence length="225" mass="25759">MTEKDKSLTVLDVAVMAAQDEVVENLLKHLPPNYDNMIIRRAFFTAARKGRIRMVKALEHRINNEPESVGSALLYAISKAPMRKEVIWYLASRTKSAPSYEDMSSLIMAGHMDIVLYLFWQFHSFAISKDNSNLGLLGNLAKMKSCFRSAAELNFWEKSIDKFFSIPLCFLETSFDNYRKPMVAPGAVLATRQFRKSLWKLATKLGTRNCPTIYKYRLDLSKSIN</sequence>
<name>A0A8T0CR14_CORYI</name>
<dbReference type="AlphaFoldDB" id="A0A8T0CR14"/>
<organism evidence="1 2">
    <name type="scientific">Corymbia citriodora subsp. variegata</name>
    <dbReference type="NCBI Taxonomy" id="360336"/>
    <lineage>
        <taxon>Eukaryota</taxon>
        <taxon>Viridiplantae</taxon>
        <taxon>Streptophyta</taxon>
        <taxon>Embryophyta</taxon>
        <taxon>Tracheophyta</taxon>
        <taxon>Spermatophyta</taxon>
        <taxon>Magnoliopsida</taxon>
        <taxon>eudicotyledons</taxon>
        <taxon>Gunneridae</taxon>
        <taxon>Pentapetalae</taxon>
        <taxon>rosids</taxon>
        <taxon>malvids</taxon>
        <taxon>Myrtales</taxon>
        <taxon>Myrtaceae</taxon>
        <taxon>Myrtoideae</taxon>
        <taxon>Eucalypteae</taxon>
        <taxon>Corymbia</taxon>
    </lineage>
</organism>
<dbReference type="InterPro" id="IPR036770">
    <property type="entry name" value="Ankyrin_rpt-contain_sf"/>
</dbReference>
<evidence type="ECO:0008006" key="3">
    <source>
        <dbReference type="Google" id="ProtNLM"/>
    </source>
</evidence>